<dbReference type="AlphaFoldDB" id="A0AAV2CN55"/>
<feature type="compositionally biased region" description="Acidic residues" evidence="1">
    <location>
        <begin position="77"/>
        <end position="95"/>
    </location>
</feature>
<feature type="region of interest" description="Disordered" evidence="1">
    <location>
        <begin position="73"/>
        <end position="98"/>
    </location>
</feature>
<gene>
    <name evidence="2" type="ORF">LTRI10_LOCUS5605</name>
</gene>
<dbReference type="EMBL" id="OZ034813">
    <property type="protein sequence ID" value="CAL1358017.1"/>
    <property type="molecule type" value="Genomic_DNA"/>
</dbReference>
<accession>A0AAV2CN55</accession>
<evidence type="ECO:0000256" key="1">
    <source>
        <dbReference type="SAM" id="MobiDB-lite"/>
    </source>
</evidence>
<organism evidence="2 3">
    <name type="scientific">Linum trigynum</name>
    <dbReference type="NCBI Taxonomy" id="586398"/>
    <lineage>
        <taxon>Eukaryota</taxon>
        <taxon>Viridiplantae</taxon>
        <taxon>Streptophyta</taxon>
        <taxon>Embryophyta</taxon>
        <taxon>Tracheophyta</taxon>
        <taxon>Spermatophyta</taxon>
        <taxon>Magnoliopsida</taxon>
        <taxon>eudicotyledons</taxon>
        <taxon>Gunneridae</taxon>
        <taxon>Pentapetalae</taxon>
        <taxon>rosids</taxon>
        <taxon>fabids</taxon>
        <taxon>Malpighiales</taxon>
        <taxon>Linaceae</taxon>
        <taxon>Linum</taxon>
    </lineage>
</organism>
<name>A0AAV2CN55_9ROSI</name>
<dbReference type="Proteomes" id="UP001497516">
    <property type="component" value="Chromosome 1"/>
</dbReference>
<evidence type="ECO:0000313" key="3">
    <source>
        <dbReference type="Proteomes" id="UP001497516"/>
    </source>
</evidence>
<keyword evidence="3" id="KW-1185">Reference proteome</keyword>
<reference evidence="2 3" key="1">
    <citation type="submission" date="2024-04" db="EMBL/GenBank/DDBJ databases">
        <authorList>
            <person name="Fracassetti M."/>
        </authorList>
    </citation>
    <scope>NUCLEOTIDE SEQUENCE [LARGE SCALE GENOMIC DNA]</scope>
</reference>
<sequence length="111" mass="12097">MVLTGGETASPSLLLGFHGALCSRVPSFSQGINLHQLSRNGRFVFRQEQKWRASTMRTRLVESNEALALETYGGVWEDPDDGSESDYDDGEDESGAVEGVGLGKKTSLLLY</sequence>
<proteinExistence type="predicted"/>
<evidence type="ECO:0000313" key="2">
    <source>
        <dbReference type="EMBL" id="CAL1358017.1"/>
    </source>
</evidence>
<protein>
    <submittedName>
        <fullName evidence="2">Uncharacterized protein</fullName>
    </submittedName>
</protein>